<dbReference type="Gene3D" id="1.10.1380.10">
    <property type="entry name" value="Neutral endopeptidase , domain2"/>
    <property type="match status" value="1"/>
</dbReference>
<dbReference type="EMBL" id="JARKHS020032952">
    <property type="protein sequence ID" value="KAK8759525.1"/>
    <property type="molecule type" value="Genomic_DNA"/>
</dbReference>
<dbReference type="PROSITE" id="PS51885">
    <property type="entry name" value="NEPRILYSIN"/>
    <property type="match status" value="1"/>
</dbReference>
<evidence type="ECO:0000313" key="1">
    <source>
        <dbReference type="EMBL" id="KAK8759525.1"/>
    </source>
</evidence>
<dbReference type="PANTHER" id="PTHR11733">
    <property type="entry name" value="ZINC METALLOPROTEASE FAMILY M13 NEPRILYSIN-RELATED"/>
    <property type="match status" value="1"/>
</dbReference>
<name>A0AAQ4DAN5_AMBAM</name>
<organism evidence="1 2">
    <name type="scientific">Amblyomma americanum</name>
    <name type="common">Lone star tick</name>
    <dbReference type="NCBI Taxonomy" id="6943"/>
    <lineage>
        <taxon>Eukaryota</taxon>
        <taxon>Metazoa</taxon>
        <taxon>Ecdysozoa</taxon>
        <taxon>Arthropoda</taxon>
        <taxon>Chelicerata</taxon>
        <taxon>Arachnida</taxon>
        <taxon>Acari</taxon>
        <taxon>Parasitiformes</taxon>
        <taxon>Ixodida</taxon>
        <taxon>Ixodoidea</taxon>
        <taxon>Ixodidae</taxon>
        <taxon>Amblyomminae</taxon>
        <taxon>Amblyomma</taxon>
    </lineage>
</organism>
<comment type="caution">
    <text evidence="1">The sequence shown here is derived from an EMBL/GenBank/DDBJ whole genome shotgun (WGS) entry which is preliminary data.</text>
</comment>
<gene>
    <name evidence="1" type="ORF">V5799_002845</name>
</gene>
<dbReference type="AlphaFoldDB" id="A0AAQ4DAN5"/>
<dbReference type="InterPro" id="IPR042089">
    <property type="entry name" value="Peptidase_M13_dom_2"/>
</dbReference>
<dbReference type="InterPro" id="IPR024079">
    <property type="entry name" value="MetalloPept_cat_dom_sf"/>
</dbReference>
<proteinExistence type="predicted"/>
<dbReference type="GO" id="GO:0005886">
    <property type="term" value="C:plasma membrane"/>
    <property type="evidence" value="ECO:0007669"/>
    <property type="project" value="TreeGrafter"/>
</dbReference>
<protein>
    <submittedName>
        <fullName evidence="1">Uncharacterized protein</fullName>
    </submittedName>
</protein>
<keyword evidence="2" id="KW-1185">Reference proteome</keyword>
<evidence type="ECO:0000313" key="2">
    <source>
        <dbReference type="Proteomes" id="UP001321473"/>
    </source>
</evidence>
<dbReference type="GO" id="GO:0004222">
    <property type="term" value="F:metalloendopeptidase activity"/>
    <property type="evidence" value="ECO:0007669"/>
    <property type="project" value="InterPro"/>
</dbReference>
<dbReference type="GO" id="GO:0016485">
    <property type="term" value="P:protein processing"/>
    <property type="evidence" value="ECO:0007669"/>
    <property type="project" value="TreeGrafter"/>
</dbReference>
<sequence length="131" mass="14483">MRDMLSSLVANLSVFNQDSKKKVMNKLERLKITVGFPDSVDTTQKVDALYAKLALSKTTFFENWLEASKYKMIIASADSKAALFDATSSMVFYEAMKNEVVIPAGALLPPLLYSPQGVPAYNYGSFGQPKQ</sequence>
<dbReference type="InterPro" id="IPR000718">
    <property type="entry name" value="Peptidase_M13"/>
</dbReference>
<accession>A0AAQ4DAN5</accession>
<dbReference type="Gene3D" id="3.40.390.10">
    <property type="entry name" value="Collagenase (Catalytic Domain)"/>
    <property type="match status" value="1"/>
</dbReference>
<dbReference type="Proteomes" id="UP001321473">
    <property type="component" value="Unassembled WGS sequence"/>
</dbReference>
<dbReference type="SUPFAM" id="SSF55486">
    <property type="entry name" value="Metalloproteases ('zincins'), catalytic domain"/>
    <property type="match status" value="1"/>
</dbReference>
<reference evidence="1 2" key="1">
    <citation type="journal article" date="2023" name="Arcadia Sci">
        <title>De novo assembly of a long-read Amblyomma americanum tick genome.</title>
        <authorList>
            <person name="Chou S."/>
            <person name="Poskanzer K.E."/>
            <person name="Rollins M."/>
            <person name="Thuy-Boun P.S."/>
        </authorList>
    </citation>
    <scope>NUCLEOTIDE SEQUENCE [LARGE SCALE GENOMIC DNA]</scope>
    <source>
        <strain evidence="1">F_SG_1</strain>
        <tissue evidence="1">Salivary glands</tissue>
    </source>
</reference>
<dbReference type="PANTHER" id="PTHR11733:SF167">
    <property type="entry name" value="FI17812P1-RELATED"/>
    <property type="match status" value="1"/>
</dbReference>